<comment type="caution">
    <text evidence="2">The sequence shown here is derived from an EMBL/GenBank/DDBJ whole genome shotgun (WGS) entry which is preliminary data.</text>
</comment>
<evidence type="ECO:0000313" key="2">
    <source>
        <dbReference type="EMBL" id="VTJ77005.1"/>
    </source>
</evidence>
<proteinExistence type="predicted"/>
<dbReference type="Proteomes" id="UP000335636">
    <property type="component" value="Unassembled WGS sequence"/>
</dbReference>
<dbReference type="EMBL" id="CABDUW010000935">
    <property type="protein sequence ID" value="VTJ77005.1"/>
    <property type="molecule type" value="Genomic_DNA"/>
</dbReference>
<feature type="non-terminal residue" evidence="2">
    <location>
        <position position="54"/>
    </location>
</feature>
<keyword evidence="3" id="KW-1185">Reference proteome</keyword>
<feature type="non-terminal residue" evidence="2">
    <location>
        <position position="1"/>
    </location>
</feature>
<evidence type="ECO:0000256" key="1">
    <source>
        <dbReference type="SAM" id="MobiDB-lite"/>
    </source>
</evidence>
<sequence length="54" mass="5580">LTAEAKRNVTQFSEAGVQVGPVFPPERGVPADLAGRGTEPGEQTMACNKAPPDS</sequence>
<evidence type="ECO:0000313" key="3">
    <source>
        <dbReference type="Proteomes" id="UP000335636"/>
    </source>
</evidence>
<name>A0A5E4C5I1_MARMO</name>
<dbReference type="AlphaFoldDB" id="A0A5E4C5I1"/>
<protein>
    <submittedName>
        <fullName evidence="2">Uncharacterized protein</fullName>
    </submittedName>
</protein>
<organism evidence="2 3">
    <name type="scientific">Marmota monax</name>
    <name type="common">Woodchuck</name>
    <dbReference type="NCBI Taxonomy" id="9995"/>
    <lineage>
        <taxon>Eukaryota</taxon>
        <taxon>Metazoa</taxon>
        <taxon>Chordata</taxon>
        <taxon>Craniata</taxon>
        <taxon>Vertebrata</taxon>
        <taxon>Euteleostomi</taxon>
        <taxon>Mammalia</taxon>
        <taxon>Eutheria</taxon>
        <taxon>Euarchontoglires</taxon>
        <taxon>Glires</taxon>
        <taxon>Rodentia</taxon>
        <taxon>Sciuromorpha</taxon>
        <taxon>Sciuridae</taxon>
        <taxon>Xerinae</taxon>
        <taxon>Marmotini</taxon>
        <taxon>Marmota</taxon>
    </lineage>
</organism>
<gene>
    <name evidence="2" type="ORF">MONAX_5E020506</name>
</gene>
<accession>A0A5E4C5I1</accession>
<reference evidence="2" key="1">
    <citation type="submission" date="2019-04" db="EMBL/GenBank/DDBJ databases">
        <authorList>
            <person name="Alioto T."/>
            <person name="Alioto T."/>
        </authorList>
    </citation>
    <scope>NUCLEOTIDE SEQUENCE [LARGE SCALE GENOMIC DNA]</scope>
</reference>
<feature type="region of interest" description="Disordered" evidence="1">
    <location>
        <begin position="17"/>
        <end position="54"/>
    </location>
</feature>